<dbReference type="GO" id="GO:0016787">
    <property type="term" value="F:hydrolase activity"/>
    <property type="evidence" value="ECO:0007669"/>
    <property type="project" value="UniProtKB-KW"/>
</dbReference>
<sequence>MPDESATVEAPLAKREVKTHTLTCKTDQSVKQVSVGLRDLVIFFIGGAGDQESYYLTGPNNNIGYVRDVTVADAKKLNVLSRCPSWSLSYNAFISDEDLEKNVISRIPNCSTAVYIVGHSLGGWNGAHLSSVLTERGFKVKMLMTLDPVGEGEIVYGISNIYKREPKPKAEYWVNIRAAAVDWNFSDLVADFGEQWEITQGPNVMGRVDINHADANLMFMQVLPTGKSARQIFNESILSYFRE</sequence>
<dbReference type="EMBL" id="MOBN01000049">
    <property type="protein sequence ID" value="RON21549.1"/>
    <property type="molecule type" value="Genomic_DNA"/>
</dbReference>
<name>A0A423I823_9PSED</name>
<dbReference type="SUPFAM" id="SSF53474">
    <property type="entry name" value="alpha/beta-Hydrolases"/>
    <property type="match status" value="1"/>
</dbReference>
<dbReference type="RefSeq" id="WP_123723103.1">
    <property type="nucleotide sequence ID" value="NZ_MOBN01000049.1"/>
</dbReference>
<dbReference type="Proteomes" id="UP000284168">
    <property type="component" value="Unassembled WGS sequence"/>
</dbReference>
<proteinExistence type="predicted"/>
<reference evidence="1 2" key="1">
    <citation type="submission" date="2016-10" db="EMBL/GenBank/DDBJ databases">
        <title>Comparative genome analysis of multiple Pseudomonas spp. focuses on biocontrol and plant growth promoting traits.</title>
        <authorList>
            <person name="Tao X.-Y."/>
            <person name="Taylor C.G."/>
        </authorList>
    </citation>
    <scope>NUCLEOTIDE SEQUENCE [LARGE SCALE GENOMIC DNA]</scope>
    <source>
        <strain evidence="1 2">48C10</strain>
    </source>
</reference>
<accession>A0A423I823</accession>
<protein>
    <submittedName>
        <fullName evidence="1">Alpha/beta hydrolase</fullName>
    </submittedName>
</protein>
<dbReference type="AlphaFoldDB" id="A0A423I823"/>
<evidence type="ECO:0000313" key="2">
    <source>
        <dbReference type="Proteomes" id="UP000284168"/>
    </source>
</evidence>
<keyword evidence="1" id="KW-0378">Hydrolase</keyword>
<organism evidence="1 2">
    <name type="scientific">Pseudomonas lini</name>
    <dbReference type="NCBI Taxonomy" id="163011"/>
    <lineage>
        <taxon>Bacteria</taxon>
        <taxon>Pseudomonadati</taxon>
        <taxon>Pseudomonadota</taxon>
        <taxon>Gammaproteobacteria</taxon>
        <taxon>Pseudomonadales</taxon>
        <taxon>Pseudomonadaceae</taxon>
        <taxon>Pseudomonas</taxon>
    </lineage>
</organism>
<gene>
    <name evidence="1" type="ORF">BK663_28375</name>
</gene>
<evidence type="ECO:0000313" key="1">
    <source>
        <dbReference type="EMBL" id="RON21549.1"/>
    </source>
</evidence>
<dbReference type="InterPro" id="IPR029058">
    <property type="entry name" value="AB_hydrolase_fold"/>
</dbReference>
<comment type="caution">
    <text evidence="1">The sequence shown here is derived from an EMBL/GenBank/DDBJ whole genome shotgun (WGS) entry which is preliminary data.</text>
</comment>